<comment type="caution">
    <text evidence="2">The sequence shown here is derived from an EMBL/GenBank/DDBJ whole genome shotgun (WGS) entry which is preliminary data.</text>
</comment>
<evidence type="ECO:0000313" key="3">
    <source>
        <dbReference type="Proteomes" id="UP000516957"/>
    </source>
</evidence>
<protein>
    <submittedName>
        <fullName evidence="2">Uncharacterized protein</fullName>
    </submittedName>
</protein>
<feature type="compositionally biased region" description="Basic and acidic residues" evidence="1">
    <location>
        <begin position="78"/>
        <end position="94"/>
    </location>
</feature>
<evidence type="ECO:0000313" key="2">
    <source>
        <dbReference type="EMBL" id="NYD59408.1"/>
    </source>
</evidence>
<dbReference type="EMBL" id="JACCBE010000001">
    <property type="protein sequence ID" value="NYD59408.1"/>
    <property type="molecule type" value="Genomic_DNA"/>
</dbReference>
<gene>
    <name evidence="2" type="ORF">BKA08_003646</name>
</gene>
<dbReference type="AlphaFoldDB" id="A0A7Y9JTC6"/>
<name>A0A7Y9JTC6_9ACTN</name>
<accession>A0A7Y9JTC6</accession>
<dbReference type="Proteomes" id="UP000516957">
    <property type="component" value="Unassembled WGS sequence"/>
</dbReference>
<keyword evidence="3" id="KW-1185">Reference proteome</keyword>
<feature type="region of interest" description="Disordered" evidence="1">
    <location>
        <begin position="65"/>
        <end position="99"/>
    </location>
</feature>
<reference evidence="2 3" key="1">
    <citation type="submission" date="2020-07" db="EMBL/GenBank/DDBJ databases">
        <title>Sequencing the genomes of 1000 actinobacteria strains.</title>
        <authorList>
            <person name="Klenk H.-P."/>
        </authorList>
    </citation>
    <scope>NUCLEOTIDE SEQUENCE [LARGE SCALE GENOMIC DNA]</scope>
    <source>
        <strain evidence="2 3">DSM 18965</strain>
    </source>
</reference>
<dbReference type="RefSeq" id="WP_258017013.1">
    <property type="nucleotide sequence ID" value="NZ_CP059163.1"/>
</dbReference>
<sequence length="154" mass="16271">MTGVATVPGSGPGGTQGTSLPDHLQANLDENPWAGQGSVLLDIGGDVGALVVDMPAALVGHEVEIDPADGRDRHHQHEGHDHGHDHDHDHGDGHHAHRRHVAVVPRQTPVGDLPSVVFPDLDEGAYRLFHPGTDDVALDVVVRGGEVTWATWPA</sequence>
<evidence type="ECO:0000256" key="1">
    <source>
        <dbReference type="SAM" id="MobiDB-lite"/>
    </source>
</evidence>
<organism evidence="2 3">
    <name type="scientific">Nocardioides marinisabuli</name>
    <dbReference type="NCBI Taxonomy" id="419476"/>
    <lineage>
        <taxon>Bacteria</taxon>
        <taxon>Bacillati</taxon>
        <taxon>Actinomycetota</taxon>
        <taxon>Actinomycetes</taxon>
        <taxon>Propionibacteriales</taxon>
        <taxon>Nocardioidaceae</taxon>
        <taxon>Nocardioides</taxon>
    </lineage>
</organism>
<feature type="region of interest" description="Disordered" evidence="1">
    <location>
        <begin position="1"/>
        <end position="28"/>
    </location>
</feature>
<proteinExistence type="predicted"/>